<sequence>MTRINQPTPAVIKSSTPSAQTVKTSVAPQGQVTPRTTRQATTRDGFQKAAATPMVLNPEFRAAVAEVLPGGTPSTGNSVTQQQAEAAVRDAFKQQFNGRREPTAGELADWSARGKELAAQNGSEFLAERIFSELNNSVSSGKGTRPTGGPVNTNTPAQHILEAAVKDAFKQQFNGRREPTAGELADWSARGKELAATNGSEFLAERIFSELNNSVSSGKGTRPTGGPVNTNTPAQHILEAAVKDAFKQQFNGKREPTAGELADWSARGKELAATNGSEFLAERIFSELNNSVSSGKGTRPTGGPVNTNTPAQHILEAAVKDAFKQQFNGRREPTAGELADWSARGKELAATNGSEFLAERIFSELNNSVSSGKGTRPTGGPVNTNTPAQHILEAAVKDAFKQQFNGRREPTAGELADWSARGKELAATNGSEFLAERIFSELNNSVSSGKGTRPTGGPVNTNTPAQHILEAAVKDAFKQQFNGKREPTANELEKWSARAKDLASKNGSEFLAERIFTELNAAVSKK</sequence>
<evidence type="ECO:0000313" key="2">
    <source>
        <dbReference type="EMBL" id="MDC0714730.1"/>
    </source>
</evidence>
<proteinExistence type="predicted"/>
<reference evidence="2 3" key="1">
    <citation type="submission" date="2022-11" db="EMBL/GenBank/DDBJ databases">
        <title>Minimal conservation of predation-associated metabolite biosynthetic gene clusters underscores biosynthetic potential of Myxococcota including descriptions for ten novel species: Archangium lansinium sp. nov., Myxococcus landrumus sp. nov., Nannocystis bai.</title>
        <authorList>
            <person name="Ahearne A."/>
            <person name="Stevens C."/>
            <person name="Dowd S."/>
        </authorList>
    </citation>
    <scope>NUCLEOTIDE SEQUENCE [LARGE SCALE GENOMIC DNA]</scope>
    <source>
        <strain evidence="2 3">NCWAL01</strain>
    </source>
</reference>
<name>A0ABT5DM35_9BACT</name>
<gene>
    <name evidence="2" type="ORF">POL68_40145</name>
</gene>
<protein>
    <submittedName>
        <fullName evidence="2">Uncharacterized protein</fullName>
    </submittedName>
</protein>
<comment type="caution">
    <text evidence="2">The sequence shown here is derived from an EMBL/GenBank/DDBJ whole genome shotgun (WGS) entry which is preliminary data.</text>
</comment>
<accession>A0ABT5DM35</accession>
<feature type="region of interest" description="Disordered" evidence="1">
    <location>
        <begin position="1"/>
        <end position="46"/>
    </location>
</feature>
<keyword evidence="3" id="KW-1185">Reference proteome</keyword>
<feature type="compositionally biased region" description="Polar residues" evidence="1">
    <location>
        <begin position="1"/>
        <end position="44"/>
    </location>
</feature>
<evidence type="ECO:0000313" key="3">
    <source>
        <dbReference type="Proteomes" id="UP001221838"/>
    </source>
</evidence>
<organism evidence="2 3">
    <name type="scientific">Stigmatella ashevillensis</name>
    <dbReference type="NCBI Taxonomy" id="2995309"/>
    <lineage>
        <taxon>Bacteria</taxon>
        <taxon>Pseudomonadati</taxon>
        <taxon>Myxococcota</taxon>
        <taxon>Myxococcia</taxon>
        <taxon>Myxococcales</taxon>
        <taxon>Cystobacterineae</taxon>
        <taxon>Archangiaceae</taxon>
        <taxon>Stigmatella</taxon>
    </lineage>
</organism>
<dbReference type="RefSeq" id="WP_272145416.1">
    <property type="nucleotide sequence ID" value="NZ_JAQNDM010000002.1"/>
</dbReference>
<dbReference type="Proteomes" id="UP001221838">
    <property type="component" value="Unassembled WGS sequence"/>
</dbReference>
<dbReference type="EMBL" id="JAQNDM010000002">
    <property type="protein sequence ID" value="MDC0714730.1"/>
    <property type="molecule type" value="Genomic_DNA"/>
</dbReference>
<evidence type="ECO:0000256" key="1">
    <source>
        <dbReference type="SAM" id="MobiDB-lite"/>
    </source>
</evidence>